<dbReference type="Gene3D" id="3.40.50.720">
    <property type="entry name" value="NAD(P)-binding Rossmann-like Domain"/>
    <property type="match status" value="1"/>
</dbReference>
<protein>
    <recommendedName>
        <fullName evidence="3">Thioester reductase (TE) domain-containing protein</fullName>
    </recommendedName>
</protein>
<keyword evidence="5" id="KW-1185">Reference proteome</keyword>
<dbReference type="InterPro" id="IPR013120">
    <property type="entry name" value="FAR_NAD-bd"/>
</dbReference>
<evidence type="ECO:0000313" key="4">
    <source>
        <dbReference type="EMBL" id="KAI1880856.1"/>
    </source>
</evidence>
<gene>
    <name evidence="4" type="ORF">JX265_001096</name>
</gene>
<evidence type="ECO:0000256" key="1">
    <source>
        <dbReference type="ARBA" id="ARBA00022450"/>
    </source>
</evidence>
<keyword evidence="1" id="KW-0596">Phosphopantetheine</keyword>
<accession>A0A9Q0AVK2</accession>
<dbReference type="SUPFAM" id="SSF51735">
    <property type="entry name" value="NAD(P)-binding Rossmann-fold domains"/>
    <property type="match status" value="1"/>
</dbReference>
<organism evidence="4 5">
    <name type="scientific">Neoarthrinium moseri</name>
    <dbReference type="NCBI Taxonomy" id="1658444"/>
    <lineage>
        <taxon>Eukaryota</taxon>
        <taxon>Fungi</taxon>
        <taxon>Dikarya</taxon>
        <taxon>Ascomycota</taxon>
        <taxon>Pezizomycotina</taxon>
        <taxon>Sordariomycetes</taxon>
        <taxon>Xylariomycetidae</taxon>
        <taxon>Amphisphaeriales</taxon>
        <taxon>Apiosporaceae</taxon>
        <taxon>Neoarthrinium</taxon>
    </lineage>
</organism>
<dbReference type="PANTHER" id="PTHR43439">
    <property type="entry name" value="PHENYLACETATE-COENZYME A LIGASE"/>
    <property type="match status" value="1"/>
</dbReference>
<evidence type="ECO:0000259" key="3">
    <source>
        <dbReference type="Pfam" id="PF07993"/>
    </source>
</evidence>
<reference evidence="4" key="1">
    <citation type="submission" date="2021-03" db="EMBL/GenBank/DDBJ databases">
        <title>Revisited historic fungal species revealed as producer of novel bioactive compounds through whole genome sequencing and comparative genomics.</title>
        <authorList>
            <person name="Vignolle G.A."/>
            <person name="Hochenegger N."/>
            <person name="Mach R.L."/>
            <person name="Mach-Aigner A.R."/>
            <person name="Javad Rahimi M."/>
            <person name="Salim K.A."/>
            <person name="Chan C.M."/>
            <person name="Lim L.B.L."/>
            <person name="Cai F."/>
            <person name="Druzhinina I.S."/>
            <person name="U'Ren J.M."/>
            <person name="Derntl C."/>
        </authorList>
    </citation>
    <scope>NUCLEOTIDE SEQUENCE</scope>
    <source>
        <strain evidence="4">TUCIM 5799</strain>
    </source>
</reference>
<dbReference type="AlphaFoldDB" id="A0A9Q0AVK2"/>
<evidence type="ECO:0000256" key="2">
    <source>
        <dbReference type="ARBA" id="ARBA00022553"/>
    </source>
</evidence>
<dbReference type="Pfam" id="PF07993">
    <property type="entry name" value="NAD_binding_4"/>
    <property type="match status" value="1"/>
</dbReference>
<proteinExistence type="predicted"/>
<dbReference type="InterPro" id="IPR036291">
    <property type="entry name" value="NAD(P)-bd_dom_sf"/>
</dbReference>
<dbReference type="InterPro" id="IPR051414">
    <property type="entry name" value="Adenylate-forming_Reductase"/>
</dbReference>
<dbReference type="PANTHER" id="PTHR43439:SF2">
    <property type="entry name" value="ENZYME, PUTATIVE (JCVI)-RELATED"/>
    <property type="match status" value="1"/>
</dbReference>
<name>A0A9Q0AVK2_9PEZI</name>
<feature type="domain" description="Thioester reductase (TE)" evidence="3">
    <location>
        <begin position="22"/>
        <end position="149"/>
    </location>
</feature>
<dbReference type="EMBL" id="JAFIMR010000002">
    <property type="protein sequence ID" value="KAI1880856.1"/>
    <property type="molecule type" value="Genomic_DNA"/>
</dbReference>
<comment type="caution">
    <text evidence="4">The sequence shown here is derived from an EMBL/GenBank/DDBJ whole genome shotgun (WGS) entry which is preliminary data.</text>
</comment>
<dbReference type="Proteomes" id="UP000829685">
    <property type="component" value="Unassembled WGS sequence"/>
</dbReference>
<evidence type="ECO:0000313" key="5">
    <source>
        <dbReference type="Proteomes" id="UP000829685"/>
    </source>
</evidence>
<keyword evidence="2" id="KW-0597">Phosphoprotein</keyword>
<sequence>MVQAFVKLMQYAHVARPGLRVRLLFASSIAVVRHYTEHGRSSGDQRGSSCNVTVPETAIDDPRVSTPMGYAEAKWVCERMLERVGVEFCEELEPVIVRIGQLSGPEMTQGTWKTNEHIPALVRASQAVGAFPRLEGTVSWLPVDHAAQSLVSMLFHPVSLPRFLHLENPIRQSIDDIATIMAHELGFGRCAEMLPFEEWLQRASETGSIASLEAFFLDHFRSLGHGSVVLDTANARAVSRALRGVGAIGHDLLREYIKRWRRECFPE</sequence>